<dbReference type="EMBL" id="BSOJ01000015">
    <property type="protein sequence ID" value="GLR26416.1"/>
    <property type="molecule type" value="Genomic_DNA"/>
</dbReference>
<dbReference type="Proteomes" id="UP001156664">
    <property type="component" value="Unassembled WGS sequence"/>
</dbReference>
<evidence type="ECO:0000313" key="2">
    <source>
        <dbReference type="Proteomes" id="UP001156664"/>
    </source>
</evidence>
<organism evidence="1 2">
    <name type="scientific">Limnobacter litoralis</name>
    <dbReference type="NCBI Taxonomy" id="481366"/>
    <lineage>
        <taxon>Bacteria</taxon>
        <taxon>Pseudomonadati</taxon>
        <taxon>Pseudomonadota</taxon>
        <taxon>Betaproteobacteria</taxon>
        <taxon>Burkholderiales</taxon>
        <taxon>Burkholderiaceae</taxon>
        <taxon>Limnobacter</taxon>
    </lineage>
</organism>
<reference evidence="2" key="1">
    <citation type="journal article" date="2019" name="Int. J. Syst. Evol. Microbiol.">
        <title>The Global Catalogue of Microorganisms (GCM) 10K type strain sequencing project: providing services to taxonomists for standard genome sequencing and annotation.</title>
        <authorList>
            <consortium name="The Broad Institute Genomics Platform"/>
            <consortium name="The Broad Institute Genome Sequencing Center for Infectious Disease"/>
            <person name="Wu L."/>
            <person name="Ma J."/>
        </authorList>
    </citation>
    <scope>NUCLEOTIDE SEQUENCE [LARGE SCALE GENOMIC DNA]</scope>
    <source>
        <strain evidence="2">NBRC 105857</strain>
    </source>
</reference>
<proteinExistence type="predicted"/>
<evidence type="ECO:0000313" key="1">
    <source>
        <dbReference type="EMBL" id="GLR26416.1"/>
    </source>
</evidence>
<gene>
    <name evidence="1" type="ORF">GCM10007875_15060</name>
</gene>
<accession>A0ABQ5YRA6</accession>
<keyword evidence="2" id="KW-1185">Reference proteome</keyword>
<comment type="caution">
    <text evidence="1">The sequence shown here is derived from an EMBL/GenBank/DDBJ whole genome shotgun (WGS) entry which is preliminary data.</text>
</comment>
<name>A0ABQ5YRA6_9BURK</name>
<sequence>MEISSQCLQPVANDLYQVACTQPDGDAHEVWVIPGSTHLTVLLSGHPEFNSSWPQIVRQRWPDKQIQILDLQSDCALLHVNERLADWFSIPLSKSPNGLPYSMDVLASKLQFVEFKRSCQSMSGIVFPGGGIKGRAGKLALGLDIGADWNFQLEPDGAGAWQLLVFNPKDQIALIPRFLDMADSQSDKSGLVFNRFAFWVNRLQGGQYKVFSIQGEVSNMAAQAALDVAIQSQLTAAMSQVRSQDQASITHSH</sequence>
<protein>
    <submittedName>
        <fullName evidence="1">Uncharacterized protein</fullName>
    </submittedName>
</protein>